<comment type="similarity">
    <text evidence="2">Belongs to the NOP16 family.</text>
</comment>
<feature type="region of interest" description="Disordered" evidence="5">
    <location>
        <begin position="67"/>
        <end position="86"/>
    </location>
</feature>
<dbReference type="AlphaFoldDB" id="A0A7S3BF90"/>
<dbReference type="PANTHER" id="PTHR13243:SF1">
    <property type="entry name" value="NUCLEOLAR PROTEIN 16"/>
    <property type="match status" value="1"/>
</dbReference>
<proteinExistence type="inferred from homology"/>
<dbReference type="PANTHER" id="PTHR13243">
    <property type="entry name" value="HSPC111 PROTEIN-RELATED"/>
    <property type="match status" value="1"/>
</dbReference>
<comment type="subcellular location">
    <subcellularLocation>
        <location evidence="1">Nucleus</location>
        <location evidence="1">Nucleolus</location>
    </subcellularLocation>
</comment>
<dbReference type="GO" id="GO:0042273">
    <property type="term" value="P:ribosomal large subunit biogenesis"/>
    <property type="evidence" value="ECO:0007669"/>
    <property type="project" value="TreeGrafter"/>
</dbReference>
<dbReference type="Pfam" id="PF09420">
    <property type="entry name" value="Nop16"/>
    <property type="match status" value="1"/>
</dbReference>
<reference evidence="6" key="1">
    <citation type="submission" date="2021-01" db="EMBL/GenBank/DDBJ databases">
        <authorList>
            <person name="Corre E."/>
            <person name="Pelletier E."/>
            <person name="Niang G."/>
            <person name="Scheremetjew M."/>
            <person name="Finn R."/>
            <person name="Kale V."/>
            <person name="Holt S."/>
            <person name="Cochrane G."/>
            <person name="Meng A."/>
            <person name="Brown T."/>
            <person name="Cohen L."/>
        </authorList>
    </citation>
    <scope>NUCLEOTIDE SEQUENCE</scope>
    <source>
        <strain evidence="6">RCC927</strain>
    </source>
</reference>
<organism evidence="6">
    <name type="scientific">Prasinoderma singulare</name>
    <dbReference type="NCBI Taxonomy" id="676789"/>
    <lineage>
        <taxon>Eukaryota</taxon>
        <taxon>Viridiplantae</taxon>
        <taxon>Prasinodermophyta</taxon>
        <taxon>Prasinodermophyceae</taxon>
        <taxon>Prasinodermales</taxon>
        <taxon>Prasinodermaceae</taxon>
        <taxon>Prasinoderma</taxon>
    </lineage>
</organism>
<protein>
    <recommendedName>
        <fullName evidence="3">Nucleolar protein 16</fullName>
    </recommendedName>
</protein>
<sequence>MGGSIRRHRRTNYTSKVRVGLKKENKKDKVVAIGEHTAVLAAYDRTLLENYAGARLAVHVNGPAGVPKGAHGRVPTTEAPSLADGELEPDHVFGEAADEVTRRELDAILGRNQGEHGAGRSLAPLTSRQKRVVAALVEKHGANFAAMARDIKLNVMQHPEGKLRKLVLSFHAFKDKTLSIGASRPNKRQLTSMPKM</sequence>
<dbReference type="InterPro" id="IPR019002">
    <property type="entry name" value="Ribosome_biogenesis_Nop16"/>
</dbReference>
<keyword evidence="4" id="KW-0539">Nucleus</keyword>
<name>A0A7S3BF90_9VIRI</name>
<evidence type="ECO:0000313" key="6">
    <source>
        <dbReference type="EMBL" id="CAE0131039.1"/>
    </source>
</evidence>
<evidence type="ECO:0000256" key="3">
    <source>
        <dbReference type="ARBA" id="ARBA00015522"/>
    </source>
</evidence>
<gene>
    <name evidence="6" type="ORF">PSIN1315_LOCUS3278</name>
</gene>
<accession>A0A7S3BF90</accession>
<evidence type="ECO:0000256" key="4">
    <source>
        <dbReference type="ARBA" id="ARBA00023242"/>
    </source>
</evidence>
<dbReference type="GO" id="GO:0005730">
    <property type="term" value="C:nucleolus"/>
    <property type="evidence" value="ECO:0007669"/>
    <property type="project" value="UniProtKB-SubCell"/>
</dbReference>
<dbReference type="EMBL" id="HBHY01005001">
    <property type="protein sequence ID" value="CAE0131039.1"/>
    <property type="molecule type" value="Transcribed_RNA"/>
</dbReference>
<evidence type="ECO:0000256" key="2">
    <source>
        <dbReference type="ARBA" id="ARBA00008479"/>
    </source>
</evidence>
<evidence type="ECO:0000256" key="1">
    <source>
        <dbReference type="ARBA" id="ARBA00004604"/>
    </source>
</evidence>
<evidence type="ECO:0000256" key="5">
    <source>
        <dbReference type="SAM" id="MobiDB-lite"/>
    </source>
</evidence>